<evidence type="ECO:0000256" key="2">
    <source>
        <dbReference type="ARBA" id="ARBA00022478"/>
    </source>
</evidence>
<evidence type="ECO:0000256" key="6">
    <source>
        <dbReference type="ARBA" id="ARBA00023082"/>
    </source>
</evidence>
<keyword evidence="6 9" id="KW-0731">Sigma factor</keyword>
<accession>A0A2S7KAC9</accession>
<dbReference type="PANTHER" id="PTHR32248">
    <property type="entry name" value="RNA POLYMERASE SIGMA-54 FACTOR"/>
    <property type="match status" value="1"/>
</dbReference>
<evidence type="ECO:0000256" key="8">
    <source>
        <dbReference type="ARBA" id="ARBA00023163"/>
    </source>
</evidence>
<evidence type="ECO:0000256" key="10">
    <source>
        <dbReference type="SAM" id="MobiDB-lite"/>
    </source>
</evidence>
<evidence type="ECO:0000256" key="9">
    <source>
        <dbReference type="PIRNR" id="PIRNR000774"/>
    </source>
</evidence>
<evidence type="ECO:0000256" key="4">
    <source>
        <dbReference type="ARBA" id="ARBA00022695"/>
    </source>
</evidence>
<dbReference type="GO" id="GO:0016779">
    <property type="term" value="F:nucleotidyltransferase activity"/>
    <property type="evidence" value="ECO:0007669"/>
    <property type="project" value="UniProtKB-KW"/>
</dbReference>
<comment type="caution">
    <text evidence="13">The sequence shown here is derived from an EMBL/GenBank/DDBJ whole genome shotgun (WGS) entry which is preliminary data.</text>
</comment>
<dbReference type="GO" id="GO:0000428">
    <property type="term" value="C:DNA-directed RNA polymerase complex"/>
    <property type="evidence" value="ECO:0007669"/>
    <property type="project" value="UniProtKB-KW"/>
</dbReference>
<evidence type="ECO:0000259" key="11">
    <source>
        <dbReference type="Pfam" id="PF04552"/>
    </source>
</evidence>
<dbReference type="InterPro" id="IPR038709">
    <property type="entry name" value="RpoN_core-bd_sf"/>
</dbReference>
<dbReference type="AlphaFoldDB" id="A0A2S7KAC9"/>
<dbReference type="Proteomes" id="UP000239504">
    <property type="component" value="Unassembled WGS sequence"/>
</dbReference>
<dbReference type="InterPro" id="IPR007634">
    <property type="entry name" value="RNA_pol_sigma_54_DNA-bd"/>
</dbReference>
<feature type="compositionally biased region" description="Basic and acidic residues" evidence="10">
    <location>
        <begin position="49"/>
        <end position="72"/>
    </location>
</feature>
<evidence type="ECO:0000313" key="14">
    <source>
        <dbReference type="Proteomes" id="UP000239504"/>
    </source>
</evidence>
<comment type="similarity">
    <text evidence="1 9">Belongs to the sigma-54 factor family.</text>
</comment>
<evidence type="ECO:0000256" key="7">
    <source>
        <dbReference type="ARBA" id="ARBA00023125"/>
    </source>
</evidence>
<keyword evidence="14" id="KW-1185">Reference proteome</keyword>
<dbReference type="RefSeq" id="WP_104828135.1">
    <property type="nucleotide sequence ID" value="NZ_PJCH01000001.1"/>
</dbReference>
<dbReference type="Pfam" id="PF00309">
    <property type="entry name" value="Sigma54_AID"/>
    <property type="match status" value="1"/>
</dbReference>
<dbReference type="Gene3D" id="1.10.10.60">
    <property type="entry name" value="Homeodomain-like"/>
    <property type="match status" value="1"/>
</dbReference>
<dbReference type="PROSITE" id="PS50044">
    <property type="entry name" value="SIGMA54_3"/>
    <property type="match status" value="1"/>
</dbReference>
<feature type="domain" description="RNA polymerase sigma factor 54 core-binding" evidence="12">
    <location>
        <begin position="137"/>
        <end position="322"/>
    </location>
</feature>
<reference evidence="13 14" key="1">
    <citation type="submission" date="2017-12" db="EMBL/GenBank/DDBJ databases">
        <authorList>
            <person name="Hurst M.R.H."/>
        </authorList>
    </citation>
    <scope>NUCLEOTIDE SEQUENCE [LARGE SCALE GENOMIC DNA]</scope>
    <source>
        <strain evidence="13 14">SY-3-19</strain>
    </source>
</reference>
<evidence type="ECO:0000256" key="1">
    <source>
        <dbReference type="ARBA" id="ARBA00008798"/>
    </source>
</evidence>
<dbReference type="InterPro" id="IPR000394">
    <property type="entry name" value="RNA_pol_sigma_54"/>
</dbReference>
<dbReference type="PANTHER" id="PTHR32248:SF4">
    <property type="entry name" value="RNA POLYMERASE SIGMA-54 FACTOR"/>
    <property type="match status" value="1"/>
</dbReference>
<dbReference type="OrthoDB" id="9814402at2"/>
<dbReference type="PIRSF" id="PIRSF000774">
    <property type="entry name" value="RpoN"/>
    <property type="match status" value="1"/>
</dbReference>
<comment type="function">
    <text evidence="9">Sigma factors are initiation factors that promote the attachment of RNA polymerase to specific initiation sites and are then released.</text>
</comment>
<keyword evidence="7 9" id="KW-0238">DNA-binding</keyword>
<dbReference type="NCBIfam" id="NF009118">
    <property type="entry name" value="PRK12469.1"/>
    <property type="match status" value="1"/>
</dbReference>
<evidence type="ECO:0000313" key="13">
    <source>
        <dbReference type="EMBL" id="PQA89433.1"/>
    </source>
</evidence>
<dbReference type="GO" id="GO:0006352">
    <property type="term" value="P:DNA-templated transcription initiation"/>
    <property type="evidence" value="ECO:0007669"/>
    <property type="project" value="InterPro"/>
</dbReference>
<dbReference type="Gene3D" id="1.10.10.1330">
    <property type="entry name" value="RNA polymerase sigma-54 factor, core-binding domain"/>
    <property type="match status" value="1"/>
</dbReference>
<dbReference type="GO" id="GO:0003677">
    <property type="term" value="F:DNA binding"/>
    <property type="evidence" value="ECO:0007669"/>
    <property type="project" value="UniProtKB-KW"/>
</dbReference>
<dbReference type="GO" id="GO:0001216">
    <property type="term" value="F:DNA-binding transcription activator activity"/>
    <property type="evidence" value="ECO:0007669"/>
    <property type="project" value="InterPro"/>
</dbReference>
<dbReference type="NCBIfam" id="NF004596">
    <property type="entry name" value="PRK05932.1-3"/>
    <property type="match status" value="1"/>
</dbReference>
<dbReference type="EMBL" id="PJCH01000001">
    <property type="protein sequence ID" value="PQA89433.1"/>
    <property type="molecule type" value="Genomic_DNA"/>
</dbReference>
<organism evidence="13 14">
    <name type="scientific">Hyphococcus luteus</name>
    <dbReference type="NCBI Taxonomy" id="2058213"/>
    <lineage>
        <taxon>Bacteria</taxon>
        <taxon>Pseudomonadati</taxon>
        <taxon>Pseudomonadota</taxon>
        <taxon>Alphaproteobacteria</taxon>
        <taxon>Parvularculales</taxon>
        <taxon>Parvularculaceae</taxon>
        <taxon>Hyphococcus</taxon>
    </lineage>
</organism>
<keyword evidence="3 9" id="KW-0808">Transferase</keyword>
<proteinExistence type="inferred from homology"/>
<keyword evidence="4 9" id="KW-0548">Nucleotidyltransferase</keyword>
<protein>
    <recommendedName>
        <fullName evidence="9">RNA polymerase sigma-54 factor</fullName>
    </recommendedName>
</protein>
<name>A0A2S7KAC9_9PROT</name>
<dbReference type="NCBIfam" id="TIGR02395">
    <property type="entry name" value="rpoN_sigma"/>
    <property type="match status" value="1"/>
</dbReference>
<keyword evidence="5 9" id="KW-0805">Transcription regulation</keyword>
<evidence type="ECO:0000256" key="3">
    <source>
        <dbReference type="ARBA" id="ARBA00022679"/>
    </source>
</evidence>
<feature type="region of interest" description="Disordered" evidence="10">
    <location>
        <begin position="44"/>
        <end position="133"/>
    </location>
</feature>
<keyword evidence="8 9" id="KW-0804">Transcription</keyword>
<evidence type="ECO:0000256" key="5">
    <source>
        <dbReference type="ARBA" id="ARBA00023015"/>
    </source>
</evidence>
<dbReference type="Pfam" id="PF04963">
    <property type="entry name" value="Sigma54_CBD"/>
    <property type="match status" value="1"/>
</dbReference>
<gene>
    <name evidence="13" type="primary">rpoN</name>
    <name evidence="13" type="ORF">CW354_00735</name>
</gene>
<dbReference type="Pfam" id="PF04552">
    <property type="entry name" value="Sigma54_DBD"/>
    <property type="match status" value="1"/>
</dbReference>
<dbReference type="PRINTS" id="PR00045">
    <property type="entry name" value="SIGMA54FCT"/>
</dbReference>
<dbReference type="PROSITE" id="PS00717">
    <property type="entry name" value="SIGMA54_1"/>
    <property type="match status" value="1"/>
</dbReference>
<feature type="domain" description="RNA polymerase sigma factor 54 DNA-binding" evidence="11">
    <location>
        <begin position="338"/>
        <end position="497"/>
    </location>
</feature>
<dbReference type="PROSITE" id="PS00718">
    <property type="entry name" value="SIGMA54_2"/>
    <property type="match status" value="1"/>
</dbReference>
<dbReference type="GO" id="GO:0016987">
    <property type="term" value="F:sigma factor activity"/>
    <property type="evidence" value="ECO:0007669"/>
    <property type="project" value="UniProtKB-KW"/>
</dbReference>
<sequence>MALTPKLEFRQSQQLVMTPQLQQAIKLLQLSNLELAEYVDDQLEQNPFLERDESPVDGPEERRGQRNEEPEAKSAQGEGVDKANAKETQDSLDASYEDLNPGDSGSDAAYGDYQPSDWASVQSSGGGFEGDDQEFGATLKKEISLADHLTEQLHLATREPQALFIGAYIIDLIDEAGYLREDLSTIAERLGAELSDVEETHKMITSFDPSGVGARDLKECLRLQLIDADRYDPSMQAFVENIELLAKGDLKGLMRATDADEEDVRDMIAEVRALTPKPGYAYGGGVVQAVAPDVFVTKSQDGGWKVELNSETLPRVLVNQRYYSEISSVKGGDEKDKTYIAEQFANANWLSKSLHQRAQTILKVASEIVRQQDAFLAYGVKHLRPLNLKVVADAIEMHESTISRVTSNKYMATPRGLFELKYFFTASIASSSGGEAHSAEAVRHRIRELIEAETKDTVLSDDKIVEILRAEGVDIARRTVAKYRETLHIPSSVQRRRALLQTAI</sequence>
<dbReference type="InterPro" id="IPR007046">
    <property type="entry name" value="RNA_pol_sigma_54_core-bd"/>
</dbReference>
<evidence type="ECO:0000259" key="12">
    <source>
        <dbReference type="Pfam" id="PF04963"/>
    </source>
</evidence>
<keyword evidence="2 9" id="KW-0240">DNA-directed RNA polymerase</keyword>
<feature type="compositionally biased region" description="Basic and acidic residues" evidence="10">
    <location>
        <begin position="79"/>
        <end position="89"/>
    </location>
</feature>